<keyword evidence="2" id="KW-1185">Reference proteome</keyword>
<accession>A0A0K1W2C1</accession>
<dbReference type="PATRIC" id="fig|216942.3.peg.621"/>
<evidence type="ECO:0000313" key="2">
    <source>
        <dbReference type="Proteomes" id="UP000067476"/>
    </source>
</evidence>
<dbReference type="AlphaFoldDB" id="A0A0K1W2C1"/>
<name>A0A0K1W2C1_9MOLU</name>
<protein>
    <submittedName>
        <fullName evidence="1">Uncharacterized protein</fullName>
    </submittedName>
</protein>
<dbReference type="STRING" id="216942.SLITO_v1c06130"/>
<proteinExistence type="predicted"/>
<dbReference type="KEGG" id="sll:SLITO_v1c06130"/>
<dbReference type="Proteomes" id="UP000067476">
    <property type="component" value="Chromosome"/>
</dbReference>
<organism evidence="1 2">
    <name type="scientific">Spiroplasma litorale</name>
    <dbReference type="NCBI Taxonomy" id="216942"/>
    <lineage>
        <taxon>Bacteria</taxon>
        <taxon>Bacillati</taxon>
        <taxon>Mycoplasmatota</taxon>
        <taxon>Mollicutes</taxon>
        <taxon>Entomoplasmatales</taxon>
        <taxon>Spiroplasmataceae</taxon>
        <taxon>Spiroplasma</taxon>
    </lineage>
</organism>
<reference evidence="1 2" key="1">
    <citation type="journal article" date="2015" name="Genome Announc.">
        <title>Complete Genome Sequence of Spiroplasma litorale TN-1T (DSM 21781), a Bacterium Isolated from a Green-Eyed Horsefly (Tabanus nigrovittatus).</title>
        <authorList>
            <person name="Lo W.S."/>
            <person name="Lai Y.C."/>
            <person name="Lien Y.W."/>
            <person name="Wang T.H."/>
            <person name="Kuo C.H."/>
        </authorList>
    </citation>
    <scope>NUCLEOTIDE SEQUENCE [LARGE SCALE GENOMIC DNA]</scope>
    <source>
        <strain evidence="1 2">TN-1</strain>
    </source>
</reference>
<dbReference type="RefSeq" id="WP_075058345.1">
    <property type="nucleotide sequence ID" value="NZ_CP012357.1"/>
</dbReference>
<gene>
    <name evidence="1" type="ORF">SLITO_v1c06130</name>
</gene>
<evidence type="ECO:0000313" key="1">
    <source>
        <dbReference type="EMBL" id="AKX34247.1"/>
    </source>
</evidence>
<dbReference type="OrthoDB" id="389663at2"/>
<sequence length="243" mass="29171">MKKDFLFELEKTIFKISQPNHINYERSSKKVDILHYAIHRHLSLYLDKEKYKICSKVIDKKEYKVEGLLFDKKADIAILNVVKNKVVATIELKLYLSSVQKNLKNSLSNMIGETANIQLNDIKTFWILNARSVTPVYDESKKVKSFYKINQSFFDKYLDMYNKIKSNKYLMPSRLLINVYDDNLDIQKFSSKREILQEINNFEIKNNFNFRYDNNYIFNDNKLYVNCYDKFIKKICEEIMYEE</sequence>
<dbReference type="EMBL" id="CP012357">
    <property type="protein sequence ID" value="AKX34247.1"/>
    <property type="molecule type" value="Genomic_DNA"/>
</dbReference>